<dbReference type="EMBL" id="MCFD01000015">
    <property type="protein sequence ID" value="ORX66517.1"/>
    <property type="molecule type" value="Genomic_DNA"/>
</dbReference>
<dbReference type="InterPro" id="IPR012471">
    <property type="entry name" value="DUF1690"/>
</dbReference>
<reference evidence="1 2" key="1">
    <citation type="submission" date="2016-07" db="EMBL/GenBank/DDBJ databases">
        <title>Pervasive Adenine N6-methylation of Active Genes in Fungi.</title>
        <authorList>
            <consortium name="DOE Joint Genome Institute"/>
            <person name="Mondo S.J."/>
            <person name="Dannebaum R.O."/>
            <person name="Kuo R.C."/>
            <person name="Labutti K."/>
            <person name="Haridas S."/>
            <person name="Kuo A."/>
            <person name="Salamov A."/>
            <person name="Ahrendt S.R."/>
            <person name="Lipzen A."/>
            <person name="Sullivan W."/>
            <person name="Andreopoulos W.B."/>
            <person name="Clum A."/>
            <person name="Lindquist E."/>
            <person name="Daum C."/>
            <person name="Ramamoorthy G.K."/>
            <person name="Gryganskyi A."/>
            <person name="Culley D."/>
            <person name="Magnuson J.K."/>
            <person name="James T.Y."/>
            <person name="O'Malley M.A."/>
            <person name="Stajich J.E."/>
            <person name="Spatafora J.W."/>
            <person name="Visel A."/>
            <person name="Grigoriev I.V."/>
        </authorList>
    </citation>
    <scope>NUCLEOTIDE SEQUENCE [LARGE SCALE GENOMIC DNA]</scope>
    <source>
        <strain evidence="1 2">ATCC 12442</strain>
    </source>
</reference>
<dbReference type="Proteomes" id="UP000193922">
    <property type="component" value="Unassembled WGS sequence"/>
</dbReference>
<name>A0A1Y1VZ17_9FUNG</name>
<proteinExistence type="predicted"/>
<dbReference type="OrthoDB" id="5544375at2759"/>
<accession>A0A1Y1VZ17</accession>
<organism evidence="1 2">
    <name type="scientific">Linderina pennispora</name>
    <dbReference type="NCBI Taxonomy" id="61395"/>
    <lineage>
        <taxon>Eukaryota</taxon>
        <taxon>Fungi</taxon>
        <taxon>Fungi incertae sedis</taxon>
        <taxon>Zoopagomycota</taxon>
        <taxon>Kickxellomycotina</taxon>
        <taxon>Kickxellomycetes</taxon>
        <taxon>Kickxellales</taxon>
        <taxon>Kickxellaceae</taxon>
        <taxon>Linderina</taxon>
    </lineage>
</organism>
<comment type="caution">
    <text evidence="1">The sequence shown here is derived from an EMBL/GenBank/DDBJ whole genome shotgun (WGS) entry which is preliminary data.</text>
</comment>
<evidence type="ECO:0008006" key="3">
    <source>
        <dbReference type="Google" id="ProtNLM"/>
    </source>
</evidence>
<evidence type="ECO:0000313" key="1">
    <source>
        <dbReference type="EMBL" id="ORX66517.1"/>
    </source>
</evidence>
<keyword evidence="2" id="KW-1185">Reference proteome</keyword>
<sequence length="154" mass="16754">MGASNSKQEPVVIYANEVPIGLVREAQTKKKQPAAPTKSSGVQLSEKEIADKVEQGVAQELARILEQTQLAAMQAKERQASTAELLNEIRDTTALLGERRGEKSPTFQSALAKRDAVAACLREKGGRTLDCWEEVGEFKQAVGELEREFVAGSK</sequence>
<dbReference type="Pfam" id="PF07956">
    <property type="entry name" value="DUF1690"/>
    <property type="match status" value="1"/>
</dbReference>
<evidence type="ECO:0000313" key="2">
    <source>
        <dbReference type="Proteomes" id="UP000193922"/>
    </source>
</evidence>
<dbReference type="RefSeq" id="XP_040740505.1">
    <property type="nucleotide sequence ID" value="XM_040891927.1"/>
</dbReference>
<gene>
    <name evidence="1" type="ORF">DL89DRAFT_64532</name>
</gene>
<dbReference type="AlphaFoldDB" id="A0A1Y1VZ17"/>
<dbReference type="GeneID" id="63808575"/>
<protein>
    <recommendedName>
        <fullName evidence="3">MICOS complex subunit MIC19</fullName>
    </recommendedName>
</protein>